<feature type="transmembrane region" description="Helical" evidence="6">
    <location>
        <begin position="149"/>
        <end position="174"/>
    </location>
</feature>
<comment type="caution">
    <text evidence="7">The sequence shown here is derived from an EMBL/GenBank/DDBJ whole genome shotgun (WGS) entry which is preliminary data.</text>
</comment>
<evidence type="ECO:0000256" key="6">
    <source>
        <dbReference type="SAM" id="Phobius"/>
    </source>
</evidence>
<proteinExistence type="predicted"/>
<dbReference type="RefSeq" id="WP_114437352.1">
    <property type="nucleotide sequence ID" value="NZ_QPIZ01000016.1"/>
</dbReference>
<feature type="transmembrane region" description="Helical" evidence="6">
    <location>
        <begin position="84"/>
        <end position="103"/>
    </location>
</feature>
<evidence type="ECO:0000256" key="2">
    <source>
        <dbReference type="ARBA" id="ARBA00022475"/>
    </source>
</evidence>
<protein>
    <submittedName>
        <fullName evidence="7">O-antigen/teichoic acid export membrane protein</fullName>
    </submittedName>
</protein>
<dbReference type="InterPro" id="IPR050833">
    <property type="entry name" value="Poly_Biosynth_Transport"/>
</dbReference>
<feature type="transmembrane region" description="Helical" evidence="6">
    <location>
        <begin position="267"/>
        <end position="291"/>
    </location>
</feature>
<feature type="transmembrane region" description="Helical" evidence="6">
    <location>
        <begin position="433"/>
        <end position="454"/>
    </location>
</feature>
<feature type="transmembrane region" description="Helical" evidence="6">
    <location>
        <begin position="460"/>
        <end position="477"/>
    </location>
</feature>
<comment type="subcellular location">
    <subcellularLocation>
        <location evidence="1">Cell membrane</location>
        <topology evidence="1">Multi-pass membrane protein</topology>
    </subcellularLocation>
</comment>
<feature type="transmembrane region" description="Helical" evidence="6">
    <location>
        <begin position="12"/>
        <end position="34"/>
    </location>
</feature>
<keyword evidence="4 6" id="KW-1133">Transmembrane helix</keyword>
<accession>A0A368UT84</accession>
<sequence length="486" mass="55091">MSLSLKKLAGETIIYGASTMVGRLLNWLLMPFYIRTLTTIEYGVVVNFYGVISVLLVVLTYGLETGFFRFSGKGYNENVIFKTLVSLLGVTSGTFILVGIFFYDLFSVSFYGGEHSLSILLVFIILGIDSFSSLPFARLRLQNRPVKFGLIKLVNIGVNIFFNLFFLLILPYLIKNQLVNQNIATFYSQFNGVFFVFLSNALSSVVTLVFLLPQVYHLKTIVDFKVIKPVLIYSLPVLFVGITGMLTQNIDKILLPVLLSDEGFSQLAVYGANFKIGILMSLFTQSFRFAFEPFFFKNKGRGKQVYAEVMNYFIFFGLVIFLGVTLFIDVINVVLTSEYIQGNSIIPIVLISLLFYGIYFNLSLWYKLTDRTWVGAIFGTVGAVITIGLNIFLVPSMGIVGSAVALLSGYFVMMILSGYFGKRYYPVPYRIKLYLFYFLMAGLIFWTDTVVIIHDDFFSYLFKAVIFALFIGSFFVIRRYDKSKID</sequence>
<name>A0A368UT84_9BACT</name>
<feature type="transmembrane region" description="Helical" evidence="6">
    <location>
        <begin position="373"/>
        <end position="393"/>
    </location>
</feature>
<feature type="transmembrane region" description="Helical" evidence="6">
    <location>
        <begin position="40"/>
        <end position="63"/>
    </location>
</feature>
<feature type="transmembrane region" description="Helical" evidence="6">
    <location>
        <begin position="194"/>
        <end position="218"/>
    </location>
</feature>
<evidence type="ECO:0000313" key="8">
    <source>
        <dbReference type="Proteomes" id="UP000252733"/>
    </source>
</evidence>
<reference evidence="7 8" key="1">
    <citation type="submission" date="2018-07" db="EMBL/GenBank/DDBJ databases">
        <title>Freshwater and sediment microbial communities from various areas in North America, analyzing microbe dynamics in response to fracking.</title>
        <authorList>
            <person name="Lamendella R."/>
        </authorList>
    </citation>
    <scope>NUCLEOTIDE SEQUENCE [LARGE SCALE GENOMIC DNA]</scope>
    <source>
        <strain evidence="7 8">160A</strain>
    </source>
</reference>
<keyword evidence="5 6" id="KW-0472">Membrane</keyword>
<evidence type="ECO:0000256" key="4">
    <source>
        <dbReference type="ARBA" id="ARBA00022989"/>
    </source>
</evidence>
<keyword evidence="3 6" id="KW-0812">Transmembrane</keyword>
<dbReference type="EMBL" id="QPIZ01000016">
    <property type="protein sequence ID" value="RCW32006.1"/>
    <property type="molecule type" value="Genomic_DNA"/>
</dbReference>
<evidence type="ECO:0000313" key="7">
    <source>
        <dbReference type="EMBL" id="RCW32006.1"/>
    </source>
</evidence>
<feature type="transmembrane region" description="Helical" evidence="6">
    <location>
        <begin position="312"/>
        <end position="333"/>
    </location>
</feature>
<evidence type="ECO:0000256" key="1">
    <source>
        <dbReference type="ARBA" id="ARBA00004651"/>
    </source>
</evidence>
<feature type="transmembrane region" description="Helical" evidence="6">
    <location>
        <begin position="345"/>
        <end position="366"/>
    </location>
</feature>
<dbReference type="Proteomes" id="UP000252733">
    <property type="component" value="Unassembled WGS sequence"/>
</dbReference>
<evidence type="ECO:0000256" key="3">
    <source>
        <dbReference type="ARBA" id="ARBA00022692"/>
    </source>
</evidence>
<organism evidence="7 8">
    <name type="scientific">Marinilabilia salmonicolor</name>
    <dbReference type="NCBI Taxonomy" id="989"/>
    <lineage>
        <taxon>Bacteria</taxon>
        <taxon>Pseudomonadati</taxon>
        <taxon>Bacteroidota</taxon>
        <taxon>Bacteroidia</taxon>
        <taxon>Marinilabiliales</taxon>
        <taxon>Marinilabiliaceae</taxon>
        <taxon>Marinilabilia</taxon>
    </lineage>
</organism>
<feature type="transmembrane region" description="Helical" evidence="6">
    <location>
        <begin position="230"/>
        <end position="247"/>
    </location>
</feature>
<keyword evidence="8" id="KW-1185">Reference proteome</keyword>
<dbReference type="PANTHER" id="PTHR30250">
    <property type="entry name" value="PST FAMILY PREDICTED COLANIC ACID TRANSPORTER"/>
    <property type="match status" value="1"/>
</dbReference>
<dbReference type="AlphaFoldDB" id="A0A368UT84"/>
<dbReference type="PANTHER" id="PTHR30250:SF11">
    <property type="entry name" value="O-ANTIGEN TRANSPORTER-RELATED"/>
    <property type="match status" value="1"/>
</dbReference>
<feature type="transmembrane region" description="Helical" evidence="6">
    <location>
        <begin position="399"/>
        <end position="421"/>
    </location>
</feature>
<gene>
    <name evidence="7" type="ORF">DFO77_11673</name>
</gene>
<feature type="transmembrane region" description="Helical" evidence="6">
    <location>
        <begin position="115"/>
        <end position="137"/>
    </location>
</feature>
<keyword evidence="2" id="KW-1003">Cell membrane</keyword>
<evidence type="ECO:0000256" key="5">
    <source>
        <dbReference type="ARBA" id="ARBA00023136"/>
    </source>
</evidence>
<dbReference type="GO" id="GO:0005886">
    <property type="term" value="C:plasma membrane"/>
    <property type="evidence" value="ECO:0007669"/>
    <property type="project" value="UniProtKB-SubCell"/>
</dbReference>